<keyword evidence="9" id="KW-1185">Reference proteome</keyword>
<dbReference type="GO" id="GO:0004843">
    <property type="term" value="F:cysteine-type deubiquitinase activity"/>
    <property type="evidence" value="ECO:0007669"/>
    <property type="project" value="UniProtKB-EC"/>
</dbReference>
<evidence type="ECO:0000313" key="8">
    <source>
        <dbReference type="EMBL" id="KAH8104097.1"/>
    </source>
</evidence>
<dbReference type="InterPro" id="IPR038765">
    <property type="entry name" value="Papain-like_cys_pep_sf"/>
</dbReference>
<proteinExistence type="predicted"/>
<dbReference type="CDD" id="cd22749">
    <property type="entry name" value="Otubain_C65"/>
    <property type="match status" value="1"/>
</dbReference>
<dbReference type="GO" id="GO:0006508">
    <property type="term" value="P:proteolysis"/>
    <property type="evidence" value="ECO:0007669"/>
    <property type="project" value="UniProtKB-KW"/>
</dbReference>
<dbReference type="OrthoDB" id="18915at2759"/>
<keyword evidence="4" id="KW-0833">Ubl conjugation pathway</keyword>
<reference evidence="8" key="1">
    <citation type="journal article" date="2021" name="New Phytol.">
        <title>Evolutionary innovations through gain and loss of genes in the ectomycorrhizal Boletales.</title>
        <authorList>
            <person name="Wu G."/>
            <person name="Miyauchi S."/>
            <person name="Morin E."/>
            <person name="Kuo A."/>
            <person name="Drula E."/>
            <person name="Varga T."/>
            <person name="Kohler A."/>
            <person name="Feng B."/>
            <person name="Cao Y."/>
            <person name="Lipzen A."/>
            <person name="Daum C."/>
            <person name="Hundley H."/>
            <person name="Pangilinan J."/>
            <person name="Johnson J."/>
            <person name="Barry K."/>
            <person name="LaButti K."/>
            <person name="Ng V."/>
            <person name="Ahrendt S."/>
            <person name="Min B."/>
            <person name="Choi I.G."/>
            <person name="Park H."/>
            <person name="Plett J.M."/>
            <person name="Magnuson J."/>
            <person name="Spatafora J.W."/>
            <person name="Nagy L.G."/>
            <person name="Henrissat B."/>
            <person name="Grigoriev I.V."/>
            <person name="Yang Z.L."/>
            <person name="Xu J."/>
            <person name="Martin F.M."/>
        </authorList>
    </citation>
    <scope>NUCLEOTIDE SEQUENCE</scope>
    <source>
        <strain evidence="8">KKN 215</strain>
    </source>
</reference>
<dbReference type="InterPro" id="IPR042467">
    <property type="entry name" value="Peptidase_C65_otubain_sub2"/>
</dbReference>
<evidence type="ECO:0000256" key="6">
    <source>
        <dbReference type="ARBA" id="ARBA00022807"/>
    </source>
</evidence>
<comment type="catalytic activity">
    <reaction evidence="1">
        <text>Thiol-dependent hydrolysis of ester, thioester, amide, peptide and isopeptide bonds formed by the C-terminal Gly of ubiquitin (a 76-residue protein attached to proteins as an intracellular targeting signal).</text>
        <dbReference type="EC" id="3.4.19.12"/>
    </reaction>
</comment>
<dbReference type="Pfam" id="PF10275">
    <property type="entry name" value="Peptidase_C65"/>
    <property type="match status" value="1"/>
</dbReference>
<organism evidence="8 9">
    <name type="scientific">Cristinia sonorae</name>
    <dbReference type="NCBI Taxonomy" id="1940300"/>
    <lineage>
        <taxon>Eukaryota</taxon>
        <taxon>Fungi</taxon>
        <taxon>Dikarya</taxon>
        <taxon>Basidiomycota</taxon>
        <taxon>Agaricomycotina</taxon>
        <taxon>Agaricomycetes</taxon>
        <taxon>Agaricomycetidae</taxon>
        <taxon>Agaricales</taxon>
        <taxon>Pleurotineae</taxon>
        <taxon>Stephanosporaceae</taxon>
        <taxon>Cristinia</taxon>
    </lineage>
</organism>
<keyword evidence="3" id="KW-0645">Protease</keyword>
<dbReference type="GO" id="GO:0005634">
    <property type="term" value="C:nucleus"/>
    <property type="evidence" value="ECO:0007669"/>
    <property type="project" value="TreeGrafter"/>
</dbReference>
<dbReference type="PROSITE" id="PS50802">
    <property type="entry name" value="OTU"/>
    <property type="match status" value="1"/>
</dbReference>
<dbReference type="AlphaFoldDB" id="A0A8K0UW97"/>
<dbReference type="GO" id="GO:0043130">
    <property type="term" value="F:ubiquitin binding"/>
    <property type="evidence" value="ECO:0007669"/>
    <property type="project" value="TreeGrafter"/>
</dbReference>
<keyword evidence="6" id="KW-0788">Thiol protease</keyword>
<dbReference type="InterPro" id="IPR003323">
    <property type="entry name" value="OTU_dom"/>
</dbReference>
<evidence type="ECO:0000256" key="1">
    <source>
        <dbReference type="ARBA" id="ARBA00000707"/>
    </source>
</evidence>
<evidence type="ECO:0000256" key="2">
    <source>
        <dbReference type="ARBA" id="ARBA00012759"/>
    </source>
</evidence>
<feature type="domain" description="OTU" evidence="7">
    <location>
        <begin position="77"/>
        <end position="289"/>
    </location>
</feature>
<dbReference type="Gene3D" id="1.20.1300.20">
    <property type="entry name" value="Peptidase C65 Otubain, subdomain 2"/>
    <property type="match status" value="1"/>
</dbReference>
<dbReference type="InterPro" id="IPR019400">
    <property type="entry name" value="Peptidase_C65_otubain"/>
</dbReference>
<dbReference type="InterPro" id="IPR042468">
    <property type="entry name" value="Peptidase_C65_otubain_sub1"/>
</dbReference>
<dbReference type="Proteomes" id="UP000813824">
    <property type="component" value="Unassembled WGS sequence"/>
</dbReference>
<dbReference type="PANTHER" id="PTHR12931">
    <property type="entry name" value="UBIQUITIN THIOLESTERASE PROTEIN OTUB"/>
    <property type="match status" value="1"/>
</dbReference>
<evidence type="ECO:0000256" key="4">
    <source>
        <dbReference type="ARBA" id="ARBA00022786"/>
    </source>
</evidence>
<dbReference type="Gene3D" id="3.30.200.60">
    <property type="entry name" value="Peptidase C65 Otubain, subdomain 1"/>
    <property type="match status" value="1"/>
</dbReference>
<evidence type="ECO:0000259" key="7">
    <source>
        <dbReference type="PROSITE" id="PS50802"/>
    </source>
</evidence>
<dbReference type="SUPFAM" id="SSF54001">
    <property type="entry name" value="Cysteine proteinases"/>
    <property type="match status" value="1"/>
</dbReference>
<comment type="caution">
    <text evidence="8">The sequence shown here is derived from an EMBL/GenBank/DDBJ whole genome shotgun (WGS) entry which is preliminary data.</text>
</comment>
<gene>
    <name evidence="8" type="ORF">BXZ70DRAFT_683278</name>
</gene>
<name>A0A8K0UW97_9AGAR</name>
<accession>A0A8K0UW97</accession>
<sequence length="289" mass="31988">MSGSHSSPTQSQSLNDDINALSVDELDRLTQNVLDETASTRPLLGETSPLSVLREEYERGSATFLKQIDYLREKGYTHFRRTRGDGDCFYRSLAFVWVESLMVSPDKAFEASKALSLLESSLDSLEAAGFQKLVYEDFYDALANLVRQIASPAADGSTLTLSALLAAFQDPETSNSIVVFLRLLTSATIRVDEDNYAPFLFHPEIGEPIPPREFCENFVEACGKEADHVQITALTKALNFSIQVAYLDGHGNDGTVNFVEFQIAPPEEGSPPSPVLLYRPGHYDILEKH</sequence>
<evidence type="ECO:0000256" key="5">
    <source>
        <dbReference type="ARBA" id="ARBA00022801"/>
    </source>
</evidence>
<protein>
    <recommendedName>
        <fullName evidence="2">ubiquitinyl hydrolase 1</fullName>
        <ecNumber evidence="2">3.4.19.12</ecNumber>
    </recommendedName>
</protein>
<evidence type="ECO:0000313" key="9">
    <source>
        <dbReference type="Proteomes" id="UP000813824"/>
    </source>
</evidence>
<dbReference type="EMBL" id="JAEVFJ010000006">
    <property type="protein sequence ID" value="KAH8104097.1"/>
    <property type="molecule type" value="Genomic_DNA"/>
</dbReference>
<dbReference type="GO" id="GO:0071108">
    <property type="term" value="P:protein K48-linked deubiquitination"/>
    <property type="evidence" value="ECO:0007669"/>
    <property type="project" value="TreeGrafter"/>
</dbReference>
<keyword evidence="5" id="KW-0378">Hydrolase</keyword>
<dbReference type="EC" id="3.4.19.12" evidence="2"/>
<dbReference type="PANTHER" id="PTHR12931:SF15">
    <property type="entry name" value="UBIQUITIN THIOESTERASE OTUBAIN-LIKE"/>
    <property type="match status" value="1"/>
</dbReference>
<evidence type="ECO:0000256" key="3">
    <source>
        <dbReference type="ARBA" id="ARBA00022670"/>
    </source>
</evidence>